<dbReference type="AlphaFoldDB" id="A0A0V1BFI4"/>
<sequence>LGKSELRIRWCFMPALLGQQKTQNFTYPQISIAFLRKVPLMHCQSYRLSVLGSARLKLIATAILNCSCYPVSAVTMNLHVTGESNMRSNDRSKVTGFKNRTDCIVIKEAMQRSQHKSTALNKHLRLRSKSNFNRELHSGFRRCWRQLRHIIYKTDSNPSESLAKMRDLENLLSCFQKLPEMFKNFNNKLPLHLHFQFSSLTNYGTRLSVELPARKIEVEFKSNNVASVISEVVCLNKESTILNKNIFEILQPADVPVFLFCLHILSNAENNSSVIYCCLRIQIEDRYQPFQVAVHTMESASNIRNRFCLFLYNIESNYQKETNKFTYFYTKFSSDLRFTDVDVECVCWWGYLLQDLIGKSLFNYILPENISIVKEALEMAAKLAGKPVFGKPYHFFINNGDSILMESEWIVLLHPWSSKVDAVLAKHRVLISPKNTDIFTEKIRNQAIDEEKISEAQNFLMDVFSQVRVKSDRLSNCCTSNNDEQKSSYSSSPPEEPRNVINNSPVGESLHQENLIESLVEQVAVSEGMFSYKGYYGSPNFKSSCKTESLSDSPPGSSGSCPSYNQINLLENVNRYFKSQTDPIILHEETVRECHRFTNCVEPSGDQLSLFLEKPQVMNTQLKLANIPSYNKAFLPLTPENLRFFNEEKKLQLKALWKDRFASGIAVTSLQSLKRKTDDNIDEAGNIGYNLDSFCKLGRYYMQRPASTPVISKANLSQCDPVNANMASSVSQIVMNGNDSYSNYYRSLGPTPAPPAGQNVLITSTPLPQFNVNMEDFYSANFSGLLNPGAVRLPSDALRIWQANVNSNNDIKDNDRINRNPVEHFTAPVKSEASYAYRSVIQHYPIKSTTKQAFNGEQSVELGIVQQNCSYFLHAICIYAVFDIRFDTSFSPLASYLTLVDLGIEILSKVIDEKQCVIEIFYVHAVQQVFTSKFCIENCLNNRSENCEEILLPNKTMPNLIQSA</sequence>
<dbReference type="OrthoDB" id="7788983at2759"/>
<feature type="non-terminal residue" evidence="5">
    <location>
        <position position="964"/>
    </location>
</feature>
<keyword evidence="6" id="KW-1185">Reference proteome</keyword>
<dbReference type="CDD" id="cd00130">
    <property type="entry name" value="PAS"/>
    <property type="match status" value="1"/>
</dbReference>
<comment type="caution">
    <text evidence="5">The sequence shown here is derived from an EMBL/GenBank/DDBJ whole genome shotgun (WGS) entry which is preliminary data.</text>
</comment>
<feature type="domain" description="PAS" evidence="4">
    <location>
        <begin position="350"/>
        <end position="384"/>
    </location>
</feature>
<dbReference type="PANTHER" id="PTHR11269:SF16">
    <property type="entry name" value="PERIOD CIRCADIAN PROTEIN"/>
    <property type="match status" value="1"/>
</dbReference>
<comment type="subcellular location">
    <subcellularLocation>
        <location evidence="1">Nucleus</location>
    </subcellularLocation>
</comment>
<dbReference type="InterPro" id="IPR035965">
    <property type="entry name" value="PAS-like_dom_sf"/>
</dbReference>
<dbReference type="InterPro" id="IPR000014">
    <property type="entry name" value="PAS"/>
</dbReference>
<dbReference type="Gene3D" id="3.30.450.20">
    <property type="entry name" value="PAS domain"/>
    <property type="match status" value="1"/>
</dbReference>
<dbReference type="GO" id="GO:0032922">
    <property type="term" value="P:circadian regulation of gene expression"/>
    <property type="evidence" value="ECO:0007669"/>
    <property type="project" value="TreeGrafter"/>
</dbReference>
<dbReference type="SUPFAM" id="SSF55785">
    <property type="entry name" value="PYP-like sensor domain (PAS domain)"/>
    <property type="match status" value="1"/>
</dbReference>
<dbReference type="GO" id="GO:0005737">
    <property type="term" value="C:cytoplasm"/>
    <property type="evidence" value="ECO:0007669"/>
    <property type="project" value="TreeGrafter"/>
</dbReference>
<dbReference type="InParanoid" id="A0A0V1BFI4"/>
<evidence type="ECO:0000313" key="6">
    <source>
        <dbReference type="Proteomes" id="UP000054776"/>
    </source>
</evidence>
<dbReference type="STRING" id="6334.A0A0V1BFI4"/>
<organism evidence="5 6">
    <name type="scientific">Trichinella spiralis</name>
    <name type="common">Trichina worm</name>
    <dbReference type="NCBI Taxonomy" id="6334"/>
    <lineage>
        <taxon>Eukaryota</taxon>
        <taxon>Metazoa</taxon>
        <taxon>Ecdysozoa</taxon>
        <taxon>Nematoda</taxon>
        <taxon>Enoplea</taxon>
        <taxon>Dorylaimia</taxon>
        <taxon>Trichinellida</taxon>
        <taxon>Trichinellidae</taxon>
        <taxon>Trichinella</taxon>
    </lineage>
</organism>
<dbReference type="GO" id="GO:0043153">
    <property type="term" value="P:entrainment of circadian clock by photoperiod"/>
    <property type="evidence" value="ECO:0007669"/>
    <property type="project" value="TreeGrafter"/>
</dbReference>
<feature type="region of interest" description="Disordered" evidence="3">
    <location>
        <begin position="475"/>
        <end position="506"/>
    </location>
</feature>
<dbReference type="Proteomes" id="UP000054776">
    <property type="component" value="Unassembled WGS sequence"/>
</dbReference>
<dbReference type="GO" id="GO:0000122">
    <property type="term" value="P:negative regulation of transcription by RNA polymerase II"/>
    <property type="evidence" value="ECO:0007669"/>
    <property type="project" value="TreeGrafter"/>
</dbReference>
<name>A0A0V1BFI4_TRISP</name>
<feature type="non-terminal residue" evidence="5">
    <location>
        <position position="1"/>
    </location>
</feature>
<protein>
    <submittedName>
        <fullName evidence="5">Period circadian protein</fullName>
    </submittedName>
</protein>
<evidence type="ECO:0000256" key="1">
    <source>
        <dbReference type="ARBA" id="ARBA00004123"/>
    </source>
</evidence>
<accession>A0A0V1BFI4</accession>
<dbReference type="EMBL" id="JYDH01000051">
    <property type="protein sequence ID" value="KRY35647.1"/>
    <property type="molecule type" value="Genomic_DNA"/>
</dbReference>
<gene>
    <name evidence="5" type="primary">per</name>
    <name evidence="5" type="ORF">T01_8157</name>
</gene>
<reference evidence="5 6" key="1">
    <citation type="submission" date="2015-01" db="EMBL/GenBank/DDBJ databases">
        <title>Evolution of Trichinella species and genotypes.</title>
        <authorList>
            <person name="Korhonen P.K."/>
            <person name="Edoardo P."/>
            <person name="Giuseppe L.R."/>
            <person name="Gasser R.B."/>
        </authorList>
    </citation>
    <scope>NUCLEOTIDE SEQUENCE [LARGE SCALE GENOMIC DNA]</scope>
    <source>
        <strain evidence="5">ISS3</strain>
    </source>
</reference>
<evidence type="ECO:0000259" key="4">
    <source>
        <dbReference type="PROSITE" id="PS50112"/>
    </source>
</evidence>
<dbReference type="GO" id="GO:0000976">
    <property type="term" value="F:transcription cis-regulatory region binding"/>
    <property type="evidence" value="ECO:0007669"/>
    <property type="project" value="TreeGrafter"/>
</dbReference>
<proteinExistence type="predicted"/>
<keyword evidence="2" id="KW-0539">Nucleus</keyword>
<evidence type="ECO:0000256" key="2">
    <source>
        <dbReference type="ARBA" id="ARBA00023242"/>
    </source>
</evidence>
<dbReference type="PROSITE" id="PS50112">
    <property type="entry name" value="PAS"/>
    <property type="match status" value="1"/>
</dbReference>
<dbReference type="GO" id="GO:0001222">
    <property type="term" value="F:transcription corepressor binding"/>
    <property type="evidence" value="ECO:0007669"/>
    <property type="project" value="TreeGrafter"/>
</dbReference>
<dbReference type="PANTHER" id="PTHR11269">
    <property type="entry name" value="PERIOD CIRCADIAN PROTEIN"/>
    <property type="match status" value="1"/>
</dbReference>
<evidence type="ECO:0000313" key="5">
    <source>
        <dbReference type="EMBL" id="KRY35647.1"/>
    </source>
</evidence>
<dbReference type="GO" id="GO:0005634">
    <property type="term" value="C:nucleus"/>
    <property type="evidence" value="ECO:0007669"/>
    <property type="project" value="UniProtKB-SubCell"/>
</dbReference>
<dbReference type="InterPro" id="IPR050760">
    <property type="entry name" value="Period_circadian_regulator"/>
</dbReference>
<evidence type="ECO:0000256" key="3">
    <source>
        <dbReference type="SAM" id="MobiDB-lite"/>
    </source>
</evidence>